<evidence type="ECO:0008006" key="3">
    <source>
        <dbReference type="Google" id="ProtNLM"/>
    </source>
</evidence>
<accession>A0A6P1TLB0</accession>
<evidence type="ECO:0000313" key="1">
    <source>
        <dbReference type="EMBL" id="QHQ60696.1"/>
    </source>
</evidence>
<dbReference type="RefSeq" id="WP_161837530.1">
    <property type="nucleotide sequence ID" value="NZ_CP048000.1"/>
</dbReference>
<evidence type="ECO:0000313" key="2">
    <source>
        <dbReference type="Proteomes" id="UP000464314"/>
    </source>
</evidence>
<proteinExistence type="predicted"/>
<dbReference type="Proteomes" id="UP000464314">
    <property type="component" value="Chromosome"/>
</dbReference>
<dbReference type="EMBL" id="CP048000">
    <property type="protein sequence ID" value="QHQ60696.1"/>
    <property type="molecule type" value="Genomic_DNA"/>
</dbReference>
<reference evidence="1 2" key="1">
    <citation type="submission" date="2020-01" db="EMBL/GenBank/DDBJ databases">
        <title>Genome analysis of Anaerocolumna sp. CBA3638.</title>
        <authorList>
            <person name="Kim J."/>
            <person name="Roh S.W."/>
        </authorList>
    </citation>
    <scope>NUCLEOTIDE SEQUENCE [LARGE SCALE GENOMIC DNA]</scope>
    <source>
        <strain evidence="1 2">CBA3638</strain>
    </source>
</reference>
<sequence length="151" mass="18093">MDKNFCGLSNTSINLKSICLNILKIPPKLIAVDWWIFSILVIKGYRGYFIHDAYTFYRQHMSNTVGGLNSISEKQLIMGIQLKKEHYKLLLEYYPSKYNDIIKMEYRNMIKLDEMILNKKILVNYLSNVNDGNKEFLWWENIKLNERWMQK</sequence>
<organism evidence="1 2">
    <name type="scientific">Anaerocolumna sedimenticola</name>
    <dbReference type="NCBI Taxonomy" id="2696063"/>
    <lineage>
        <taxon>Bacteria</taxon>
        <taxon>Bacillati</taxon>
        <taxon>Bacillota</taxon>
        <taxon>Clostridia</taxon>
        <taxon>Lachnospirales</taxon>
        <taxon>Lachnospiraceae</taxon>
        <taxon>Anaerocolumna</taxon>
    </lineage>
</organism>
<gene>
    <name evidence="1" type="ORF">Ana3638_07850</name>
</gene>
<keyword evidence="2" id="KW-1185">Reference proteome</keyword>
<name>A0A6P1TLB0_9FIRM</name>
<dbReference type="AlphaFoldDB" id="A0A6P1TLB0"/>
<dbReference type="KEGG" id="anr:Ana3638_07850"/>
<protein>
    <recommendedName>
        <fullName evidence="3">Glycosyl transferase</fullName>
    </recommendedName>
</protein>